<dbReference type="Proteomes" id="UP001107558">
    <property type="component" value="Chromosome 1"/>
</dbReference>
<feature type="compositionally biased region" description="Basic residues" evidence="1">
    <location>
        <begin position="322"/>
        <end position="331"/>
    </location>
</feature>
<evidence type="ECO:0000256" key="1">
    <source>
        <dbReference type="SAM" id="MobiDB-lite"/>
    </source>
</evidence>
<comment type="caution">
    <text evidence="2">The sequence shown here is derived from an EMBL/GenBank/DDBJ whole genome shotgun (WGS) entry which is preliminary data.</text>
</comment>
<dbReference type="EMBL" id="JADBJN010000001">
    <property type="protein sequence ID" value="KAG5684649.1"/>
    <property type="molecule type" value="Genomic_DNA"/>
</dbReference>
<dbReference type="PANTHER" id="PTHR47331:SF5">
    <property type="entry name" value="RIBONUCLEASE H"/>
    <property type="match status" value="1"/>
</dbReference>
<dbReference type="AlphaFoldDB" id="A0A9J6CR06"/>
<feature type="region of interest" description="Disordered" evidence="1">
    <location>
        <begin position="320"/>
        <end position="341"/>
    </location>
</feature>
<sequence length="406" mass="46860">MLFGPSSSPFTSQLVKNKVAKEWMDKYPEAADTIINFMYMDDALMSTDSLVKAKDIAFGCIEILKSINWDLIGFQMLGSVWDPQNDCFSFHYDNDFVKASLANGHIPTKRDQASTIARMFDVRGDVAHYIIRGRILLQRSWRKGLDWDDPISAEDFDLWVNWLQDIYALSTLKIPRRYSTLINSLSQADRIELHVFADADKNNLKPTYIFLLRELLMIFEKSATITGIKMTYDVKSKRTLSYFFINFLFRKQLEDFDQVKIPFNDKLLQCELCHQVQLLMVASDLHFLQKGTWNEPHFDARTLTFSVSFCCLETPHAEHTEKQKRKPMKRRQPVEVEERPLPAYPKPGKAKILSVEILPRFDFEAETPADCEDDNVVQINLGEAVQLISQNQSNAIKMAGPVHNLN</sequence>
<keyword evidence="3" id="KW-1185">Reference proteome</keyword>
<dbReference type="InterPro" id="IPR008042">
    <property type="entry name" value="Retrotrans_Pao"/>
</dbReference>
<proteinExistence type="predicted"/>
<gene>
    <name evidence="2" type="ORF">PVAND_013867</name>
</gene>
<organism evidence="2 3">
    <name type="scientific">Polypedilum vanderplanki</name>
    <name type="common">Sleeping chironomid midge</name>
    <dbReference type="NCBI Taxonomy" id="319348"/>
    <lineage>
        <taxon>Eukaryota</taxon>
        <taxon>Metazoa</taxon>
        <taxon>Ecdysozoa</taxon>
        <taxon>Arthropoda</taxon>
        <taxon>Hexapoda</taxon>
        <taxon>Insecta</taxon>
        <taxon>Pterygota</taxon>
        <taxon>Neoptera</taxon>
        <taxon>Endopterygota</taxon>
        <taxon>Diptera</taxon>
        <taxon>Nematocera</taxon>
        <taxon>Chironomoidea</taxon>
        <taxon>Chironomidae</taxon>
        <taxon>Chironominae</taxon>
        <taxon>Polypedilum</taxon>
        <taxon>Polypedilum</taxon>
    </lineage>
</organism>
<dbReference type="Pfam" id="PF05380">
    <property type="entry name" value="Peptidase_A17"/>
    <property type="match status" value="1"/>
</dbReference>
<accession>A0A9J6CR06</accession>
<reference evidence="2" key="1">
    <citation type="submission" date="2021-03" db="EMBL/GenBank/DDBJ databases">
        <title>Chromosome level genome of the anhydrobiotic midge Polypedilum vanderplanki.</title>
        <authorList>
            <person name="Yoshida Y."/>
            <person name="Kikawada T."/>
            <person name="Gusev O."/>
        </authorList>
    </citation>
    <scope>NUCLEOTIDE SEQUENCE</scope>
    <source>
        <strain evidence="2">NIAS01</strain>
        <tissue evidence="2">Whole body or cell culture</tissue>
    </source>
</reference>
<name>A0A9J6CR06_POLVA</name>
<evidence type="ECO:0000313" key="3">
    <source>
        <dbReference type="Proteomes" id="UP001107558"/>
    </source>
</evidence>
<evidence type="ECO:0000313" key="2">
    <source>
        <dbReference type="EMBL" id="KAG5684649.1"/>
    </source>
</evidence>
<dbReference type="PANTHER" id="PTHR47331">
    <property type="entry name" value="PHD-TYPE DOMAIN-CONTAINING PROTEIN"/>
    <property type="match status" value="1"/>
</dbReference>
<dbReference type="OrthoDB" id="7762482at2759"/>
<protein>
    <submittedName>
        <fullName evidence="2">Uncharacterized protein</fullName>
    </submittedName>
</protein>